<feature type="compositionally biased region" description="Low complexity" evidence="2">
    <location>
        <begin position="772"/>
        <end position="820"/>
    </location>
</feature>
<feature type="region of interest" description="Disordered" evidence="2">
    <location>
        <begin position="52"/>
        <end position="151"/>
    </location>
</feature>
<accession>A0AAN7YHJ6</accession>
<reference evidence="4" key="1">
    <citation type="submission" date="2023-08" db="EMBL/GenBank/DDBJ databases">
        <title>Black Yeasts Isolated from many extreme environments.</title>
        <authorList>
            <person name="Coleine C."/>
            <person name="Stajich J.E."/>
            <person name="Selbmann L."/>
        </authorList>
    </citation>
    <scope>NUCLEOTIDE SEQUENCE</scope>
    <source>
        <strain evidence="4">CCFEE 5401</strain>
    </source>
</reference>
<name>A0AAN7YHJ6_9PEZI</name>
<comment type="caution">
    <text evidence="4">The sequence shown here is derived from an EMBL/GenBank/DDBJ whole genome shotgun (WGS) entry which is preliminary data.</text>
</comment>
<feature type="region of interest" description="Disordered" evidence="2">
    <location>
        <begin position="1"/>
        <end position="38"/>
    </location>
</feature>
<feature type="compositionally biased region" description="Pro residues" evidence="2">
    <location>
        <begin position="246"/>
        <end position="257"/>
    </location>
</feature>
<dbReference type="SUPFAM" id="SSF54928">
    <property type="entry name" value="RNA-binding domain, RBD"/>
    <property type="match status" value="1"/>
</dbReference>
<feature type="compositionally biased region" description="Basic and acidic residues" evidence="2">
    <location>
        <begin position="537"/>
        <end position="551"/>
    </location>
</feature>
<feature type="compositionally biased region" description="Polar residues" evidence="2">
    <location>
        <begin position="258"/>
        <end position="269"/>
    </location>
</feature>
<feature type="compositionally biased region" description="Polar residues" evidence="2">
    <location>
        <begin position="318"/>
        <end position="330"/>
    </location>
</feature>
<evidence type="ECO:0000259" key="3">
    <source>
        <dbReference type="PROSITE" id="PS50102"/>
    </source>
</evidence>
<organism evidence="4 5">
    <name type="scientific">Meristemomyces frigidus</name>
    <dbReference type="NCBI Taxonomy" id="1508187"/>
    <lineage>
        <taxon>Eukaryota</taxon>
        <taxon>Fungi</taxon>
        <taxon>Dikarya</taxon>
        <taxon>Ascomycota</taxon>
        <taxon>Pezizomycotina</taxon>
        <taxon>Dothideomycetes</taxon>
        <taxon>Dothideomycetidae</taxon>
        <taxon>Mycosphaerellales</taxon>
        <taxon>Teratosphaeriaceae</taxon>
        <taxon>Meristemomyces</taxon>
    </lineage>
</organism>
<proteinExistence type="predicted"/>
<dbReference type="Pfam" id="PF00076">
    <property type="entry name" value="RRM_1"/>
    <property type="match status" value="1"/>
</dbReference>
<feature type="compositionally biased region" description="Basic and acidic residues" evidence="2">
    <location>
        <begin position="612"/>
        <end position="628"/>
    </location>
</feature>
<dbReference type="InterPro" id="IPR000504">
    <property type="entry name" value="RRM_dom"/>
</dbReference>
<evidence type="ECO:0000256" key="2">
    <source>
        <dbReference type="SAM" id="MobiDB-lite"/>
    </source>
</evidence>
<feature type="compositionally biased region" description="Polar residues" evidence="2">
    <location>
        <begin position="340"/>
        <end position="364"/>
    </location>
</feature>
<dbReference type="InterPro" id="IPR052600">
    <property type="entry name" value="Nuc_rcpt_coact/corep"/>
</dbReference>
<dbReference type="GO" id="GO:0003723">
    <property type="term" value="F:RNA binding"/>
    <property type="evidence" value="ECO:0007669"/>
    <property type="project" value="UniProtKB-UniRule"/>
</dbReference>
<dbReference type="Gene3D" id="3.30.70.330">
    <property type="match status" value="1"/>
</dbReference>
<dbReference type="AlphaFoldDB" id="A0AAN7YHJ6"/>
<protein>
    <recommendedName>
        <fullName evidence="3">RRM domain-containing protein</fullName>
    </recommendedName>
</protein>
<feature type="region of interest" description="Disordered" evidence="2">
    <location>
        <begin position="537"/>
        <end position="655"/>
    </location>
</feature>
<feature type="compositionally biased region" description="Low complexity" evidence="2">
    <location>
        <begin position="877"/>
        <end position="893"/>
    </location>
</feature>
<evidence type="ECO:0000313" key="5">
    <source>
        <dbReference type="Proteomes" id="UP001310890"/>
    </source>
</evidence>
<feature type="compositionally biased region" description="Low complexity" evidence="2">
    <location>
        <begin position="839"/>
        <end position="852"/>
    </location>
</feature>
<gene>
    <name evidence="4" type="ORF">LTR62_002566</name>
</gene>
<keyword evidence="1" id="KW-0694">RNA-binding</keyword>
<feature type="region of interest" description="Disordered" evidence="2">
    <location>
        <begin position="772"/>
        <end position="902"/>
    </location>
</feature>
<dbReference type="PROSITE" id="PS50102">
    <property type="entry name" value="RRM"/>
    <property type="match status" value="1"/>
</dbReference>
<feature type="domain" description="RRM" evidence="3">
    <location>
        <begin position="472"/>
        <end position="543"/>
    </location>
</feature>
<dbReference type="PANTHER" id="PTHR23295">
    <property type="entry name" value="NUCLEAR RECEPTOR COACTIVATOR 5-RELATED"/>
    <property type="match status" value="1"/>
</dbReference>
<feature type="region of interest" description="Disordered" evidence="2">
    <location>
        <begin position="310"/>
        <end position="426"/>
    </location>
</feature>
<feature type="compositionally biased region" description="Low complexity" evidence="2">
    <location>
        <begin position="105"/>
        <end position="123"/>
    </location>
</feature>
<dbReference type="Proteomes" id="UP001310890">
    <property type="component" value="Unassembled WGS sequence"/>
</dbReference>
<dbReference type="InterPro" id="IPR035979">
    <property type="entry name" value="RBD_domain_sf"/>
</dbReference>
<feature type="compositionally biased region" description="Low complexity" evidence="2">
    <location>
        <begin position="366"/>
        <end position="394"/>
    </location>
</feature>
<dbReference type="EMBL" id="JAVRRL010000018">
    <property type="protein sequence ID" value="KAK5114315.1"/>
    <property type="molecule type" value="Genomic_DNA"/>
</dbReference>
<evidence type="ECO:0000313" key="4">
    <source>
        <dbReference type="EMBL" id="KAK5114315.1"/>
    </source>
</evidence>
<dbReference type="InterPro" id="IPR012677">
    <property type="entry name" value="Nucleotide-bd_a/b_plait_sf"/>
</dbReference>
<feature type="region of interest" description="Disordered" evidence="2">
    <location>
        <begin position="167"/>
        <end position="218"/>
    </location>
</feature>
<feature type="compositionally biased region" description="Pro residues" evidence="2">
    <location>
        <begin position="821"/>
        <end position="838"/>
    </location>
</feature>
<dbReference type="SMART" id="SM00360">
    <property type="entry name" value="RRM"/>
    <property type="match status" value="1"/>
</dbReference>
<evidence type="ECO:0000256" key="1">
    <source>
        <dbReference type="PROSITE-ProRule" id="PRU00176"/>
    </source>
</evidence>
<feature type="compositionally biased region" description="Low complexity" evidence="2">
    <location>
        <begin position="203"/>
        <end position="215"/>
    </location>
</feature>
<dbReference type="PANTHER" id="PTHR23295:SF6">
    <property type="entry name" value="NEOSIN, ISOFORM A"/>
    <property type="match status" value="1"/>
</dbReference>
<feature type="compositionally biased region" description="Low complexity" evidence="2">
    <location>
        <begin position="595"/>
        <end position="605"/>
    </location>
</feature>
<feature type="region of interest" description="Disordered" evidence="2">
    <location>
        <begin position="235"/>
        <end position="291"/>
    </location>
</feature>
<sequence>MNFDPRNSEPPDEPLQQSEPALLSPASPKPLHFPTPTNIPIVLEMQHDVEFNQTELHMADPSTRNTELRPDMWQAPSGHQADNGHASPYSTGGDGAEEEDGSGDGQAMETEAAGGEAGAAAPESLTEQAVTTEDTDSMDTTTNRAQSTQHPQPAHLFNEASHDANATLDDTSFAPDPTQNVEQATPHDVAMSTTTEPTRGDEPAAAEAHPEQAQPTVPAYNGNVDVQVLLDTLNGSKSAGANGAPPMTPTHALPPIPTSVSEQSPSSAVGQGVASNGLPPRPPPQEQPLINPNYVHSQHIRDYHPHAAHPAFQPQQQTRSGTQGTISDPNSHAFVPPIQSPTNPSATAVTPQTQASAFTYSPSVGPTVQPTTQATTHPTPFTTLSTQNLQQQQSYPPPQQTPVGAQRGTRATSTTSSTPIESRREYKLAAGQTLTPEDRPWDAEVQAKYDQFIERERGYVSEGRWEQFPYGSRLFVGNLSSEKVTKRDIFHVFWRYGELAQISIKQAYGFVQFMESENCKRALEEEQGKQIREKRIHLEISKPQKNRHDVKQPPPARRSRSPPDYGRGSKPLAAATERYASNGRNQGRGGPPDLGYGRQSGGYRSPSPPRSGYRDRFDYRERSPDYGRRGGSGRYRSPTPPRRSEDDDLPLPRRAPHEVPEVQILVLEQLERDFISWVEKAFSSRGLRIDVLILSARLSEQAVVRRQIVEGVVAVVKLTRSNQHSGKIGLQIFDRSAGLGLGSVKFEEYDLLDPSVCAELVLRAKAQAQQPPQQVQYGHGGYASQQQQGYGAQQPPQQHYGGYGGPAPSMGYGQQQQPQPQYQPPPTQQPGYPPPTYAPNPATSYPPQVQAQGPPPPNLQALLSSMGQPPAGPPPYGQQQQQPQYASQHQQQPGSGGLGAGLGQVNMQDILAKLGTYGK</sequence>